<accession>A0A151MN80</accession>
<protein>
    <submittedName>
        <fullName evidence="1">Uncharacterized protein</fullName>
    </submittedName>
</protein>
<proteinExistence type="predicted"/>
<dbReference type="AlphaFoldDB" id="A0A151MN80"/>
<evidence type="ECO:0000313" key="2">
    <source>
        <dbReference type="Proteomes" id="UP000050525"/>
    </source>
</evidence>
<dbReference type="Proteomes" id="UP000050525">
    <property type="component" value="Unassembled WGS sequence"/>
</dbReference>
<reference evidence="1 2" key="1">
    <citation type="journal article" date="2012" name="Genome Biol.">
        <title>Sequencing three crocodilian genomes to illuminate the evolution of archosaurs and amniotes.</title>
        <authorList>
            <person name="St John J.A."/>
            <person name="Braun E.L."/>
            <person name="Isberg S.R."/>
            <person name="Miles L.G."/>
            <person name="Chong A.Y."/>
            <person name="Gongora J."/>
            <person name="Dalzell P."/>
            <person name="Moran C."/>
            <person name="Bed'hom B."/>
            <person name="Abzhanov A."/>
            <person name="Burgess S.C."/>
            <person name="Cooksey A.M."/>
            <person name="Castoe T.A."/>
            <person name="Crawford N.G."/>
            <person name="Densmore L.D."/>
            <person name="Drew J.C."/>
            <person name="Edwards S.V."/>
            <person name="Faircloth B.C."/>
            <person name="Fujita M.K."/>
            <person name="Greenwold M.J."/>
            <person name="Hoffmann F.G."/>
            <person name="Howard J.M."/>
            <person name="Iguchi T."/>
            <person name="Janes D.E."/>
            <person name="Khan S.Y."/>
            <person name="Kohno S."/>
            <person name="de Koning A.J."/>
            <person name="Lance S.L."/>
            <person name="McCarthy F.M."/>
            <person name="McCormack J.E."/>
            <person name="Merchant M.E."/>
            <person name="Peterson D.G."/>
            <person name="Pollock D.D."/>
            <person name="Pourmand N."/>
            <person name="Raney B.J."/>
            <person name="Roessler K.A."/>
            <person name="Sanford J.R."/>
            <person name="Sawyer R.H."/>
            <person name="Schmidt C.J."/>
            <person name="Triplett E.W."/>
            <person name="Tuberville T.D."/>
            <person name="Venegas-Anaya M."/>
            <person name="Howard J.T."/>
            <person name="Jarvis E.D."/>
            <person name="Guillette L.J.Jr."/>
            <person name="Glenn T.C."/>
            <person name="Green R.E."/>
            <person name="Ray D.A."/>
        </authorList>
    </citation>
    <scope>NUCLEOTIDE SEQUENCE [LARGE SCALE GENOMIC DNA]</scope>
    <source>
        <strain evidence="1">KSC_2009_1</strain>
    </source>
</reference>
<organism evidence="1 2">
    <name type="scientific">Alligator mississippiensis</name>
    <name type="common">American alligator</name>
    <dbReference type="NCBI Taxonomy" id="8496"/>
    <lineage>
        <taxon>Eukaryota</taxon>
        <taxon>Metazoa</taxon>
        <taxon>Chordata</taxon>
        <taxon>Craniata</taxon>
        <taxon>Vertebrata</taxon>
        <taxon>Euteleostomi</taxon>
        <taxon>Archelosauria</taxon>
        <taxon>Archosauria</taxon>
        <taxon>Crocodylia</taxon>
        <taxon>Alligatoridae</taxon>
        <taxon>Alligatorinae</taxon>
        <taxon>Alligator</taxon>
    </lineage>
</organism>
<dbReference type="EMBL" id="AKHW03005657">
    <property type="protein sequence ID" value="KYO26011.1"/>
    <property type="molecule type" value="Genomic_DNA"/>
</dbReference>
<gene>
    <name evidence="1" type="ORF">Y1Q_0003780</name>
</gene>
<sequence>MGGTCLLICVRGEGASCSWNQTWLEFANSLDFIYDPALDLNPTQEGKGCMMESRFSQDKLHLLDQYR</sequence>
<name>A0A151MN80_ALLMI</name>
<evidence type="ECO:0000313" key="1">
    <source>
        <dbReference type="EMBL" id="KYO26011.1"/>
    </source>
</evidence>
<keyword evidence="2" id="KW-1185">Reference proteome</keyword>
<comment type="caution">
    <text evidence="1">The sequence shown here is derived from an EMBL/GenBank/DDBJ whole genome shotgun (WGS) entry which is preliminary data.</text>
</comment>